<comment type="caution">
    <text evidence="6">The sequence shown here is derived from an EMBL/GenBank/DDBJ whole genome shotgun (WGS) entry which is preliminary data.</text>
</comment>
<dbReference type="PANTHER" id="PTHR34183">
    <property type="entry name" value="ENDOLYTIC PEPTIDOGLYCAN TRANSGLYCOSYLASE RLPA"/>
    <property type="match status" value="1"/>
</dbReference>
<dbReference type="EC" id="4.2.2.-" evidence="3"/>
<comment type="function">
    <text evidence="3">Lytic transglycosylase with a strong preference for naked glycan strands that lack stem peptides.</text>
</comment>
<organism evidence="6 7">
    <name type="scientific">Candidatus Campbellbacteria bacterium RIFOXYC2_FULL_35_25</name>
    <dbReference type="NCBI Taxonomy" id="1797582"/>
    <lineage>
        <taxon>Bacteria</taxon>
        <taxon>Candidatus Campbelliibacteriota</taxon>
    </lineage>
</organism>
<dbReference type="CDD" id="cd22268">
    <property type="entry name" value="DPBB_RlpA-like"/>
    <property type="match status" value="1"/>
</dbReference>
<dbReference type="SUPFAM" id="SSF50685">
    <property type="entry name" value="Barwin-like endoglucanases"/>
    <property type="match status" value="1"/>
</dbReference>
<reference evidence="6 7" key="1">
    <citation type="journal article" date="2016" name="Nat. Commun.">
        <title>Thousands of microbial genomes shed light on interconnected biogeochemical processes in an aquifer system.</title>
        <authorList>
            <person name="Anantharaman K."/>
            <person name="Brown C.T."/>
            <person name="Hug L.A."/>
            <person name="Sharon I."/>
            <person name="Castelle C.J."/>
            <person name="Probst A.J."/>
            <person name="Thomas B.C."/>
            <person name="Singh A."/>
            <person name="Wilkins M.J."/>
            <person name="Karaoz U."/>
            <person name="Brodie E.L."/>
            <person name="Williams K.H."/>
            <person name="Hubbard S.S."/>
            <person name="Banfield J.F."/>
        </authorList>
    </citation>
    <scope>NUCLEOTIDE SEQUENCE [LARGE SCALE GENOMIC DNA]</scope>
</reference>
<evidence type="ECO:0000256" key="4">
    <source>
        <dbReference type="RuleBase" id="RU003495"/>
    </source>
</evidence>
<dbReference type="AlphaFoldDB" id="A0A1F5EJ38"/>
<dbReference type="GO" id="GO:0000270">
    <property type="term" value="P:peptidoglycan metabolic process"/>
    <property type="evidence" value="ECO:0007669"/>
    <property type="project" value="UniProtKB-UniRule"/>
</dbReference>
<dbReference type="HAMAP" id="MF_02071">
    <property type="entry name" value="RlpA"/>
    <property type="match status" value="1"/>
</dbReference>
<dbReference type="Pfam" id="PF03330">
    <property type="entry name" value="DPBB_1"/>
    <property type="match status" value="1"/>
</dbReference>
<protein>
    <recommendedName>
        <fullName evidence="3">Probable endolytic peptidoglycan transglycosylase RlpA</fullName>
        <ecNumber evidence="3">4.2.2.-</ecNumber>
    </recommendedName>
</protein>
<feature type="domain" description="RlpA-like protein double-psi beta-barrel" evidence="5">
    <location>
        <begin position="164"/>
        <end position="255"/>
    </location>
</feature>
<dbReference type="Proteomes" id="UP000179003">
    <property type="component" value="Unassembled WGS sequence"/>
</dbReference>
<dbReference type="InterPro" id="IPR036908">
    <property type="entry name" value="RlpA-like_sf"/>
</dbReference>
<keyword evidence="1 3" id="KW-0456">Lyase</keyword>
<dbReference type="NCBIfam" id="TIGR00413">
    <property type="entry name" value="rlpA"/>
    <property type="match status" value="1"/>
</dbReference>
<dbReference type="InterPro" id="IPR012997">
    <property type="entry name" value="RplA"/>
</dbReference>
<dbReference type="GO" id="GO:0071555">
    <property type="term" value="P:cell wall organization"/>
    <property type="evidence" value="ECO:0007669"/>
    <property type="project" value="UniProtKB-KW"/>
</dbReference>
<dbReference type="InterPro" id="IPR009009">
    <property type="entry name" value="RlpA-like_DPBB"/>
</dbReference>
<proteinExistence type="inferred from homology"/>
<comment type="similarity">
    <text evidence="3 4">Belongs to the RlpA family.</text>
</comment>
<accession>A0A1F5EJ38</accession>
<evidence type="ECO:0000313" key="6">
    <source>
        <dbReference type="EMBL" id="OGD67422.1"/>
    </source>
</evidence>
<dbReference type="GO" id="GO:0008932">
    <property type="term" value="F:lytic endotransglycosylase activity"/>
    <property type="evidence" value="ECO:0007669"/>
    <property type="project" value="UniProtKB-UniRule"/>
</dbReference>
<keyword evidence="2 3" id="KW-0961">Cell wall biogenesis/degradation</keyword>
<dbReference type="PANTHER" id="PTHR34183:SF8">
    <property type="entry name" value="ENDOLYTIC PEPTIDOGLYCAN TRANSGLYCOSYLASE RLPA-RELATED"/>
    <property type="match status" value="1"/>
</dbReference>
<dbReference type="Gene3D" id="2.40.40.10">
    <property type="entry name" value="RlpA-like domain"/>
    <property type="match status" value="1"/>
</dbReference>
<evidence type="ECO:0000313" key="7">
    <source>
        <dbReference type="Proteomes" id="UP000179003"/>
    </source>
</evidence>
<dbReference type="InterPro" id="IPR034718">
    <property type="entry name" value="RlpA"/>
</dbReference>
<evidence type="ECO:0000256" key="1">
    <source>
        <dbReference type="ARBA" id="ARBA00023239"/>
    </source>
</evidence>
<evidence type="ECO:0000256" key="2">
    <source>
        <dbReference type="ARBA" id="ARBA00023316"/>
    </source>
</evidence>
<name>A0A1F5EJ38_9BACT</name>
<gene>
    <name evidence="3" type="primary">rlpA</name>
    <name evidence="6" type="ORF">A2442_02860</name>
</gene>
<evidence type="ECO:0000256" key="3">
    <source>
        <dbReference type="HAMAP-Rule" id="MF_02071"/>
    </source>
</evidence>
<sequence>MNKAKKIFFVLIGAVLLITAGDRALSHLNRENISSAFARGKILALFVSEEVLPFFTHSETFEFSSRGKTQAFFSLGDLLPLFTQYGYGNFSSRTSAWFAFRKAHPRRSLQEILHSRAYPKRSNREVQYSKNYPAEVEEEAWDDNPSDENVINPAELKKRPHEVASWYGPGFYWKQTASGKWYNPKDSFAAHRTAPLGSKVKVTNKLNGESVVVEILDRGPFTTDGKGRYTRDIDLTRAAALKIDMIPEGIVPVEITFLN</sequence>
<evidence type="ECO:0000259" key="5">
    <source>
        <dbReference type="Pfam" id="PF03330"/>
    </source>
</evidence>
<dbReference type="STRING" id="1797582.A2442_02860"/>
<dbReference type="EMBL" id="MFAE01000005">
    <property type="protein sequence ID" value="OGD67422.1"/>
    <property type="molecule type" value="Genomic_DNA"/>
</dbReference>